<evidence type="ECO:0000313" key="2">
    <source>
        <dbReference type="Proteomes" id="UP000789375"/>
    </source>
</evidence>
<dbReference type="EMBL" id="CAJVPP010004615">
    <property type="protein sequence ID" value="CAG8652784.1"/>
    <property type="molecule type" value="Genomic_DNA"/>
</dbReference>
<reference evidence="1" key="1">
    <citation type="submission" date="2021-06" db="EMBL/GenBank/DDBJ databases">
        <authorList>
            <person name="Kallberg Y."/>
            <person name="Tangrot J."/>
            <person name="Rosling A."/>
        </authorList>
    </citation>
    <scope>NUCLEOTIDE SEQUENCE</scope>
    <source>
        <strain evidence="1">87-6 pot B 2015</strain>
    </source>
</reference>
<comment type="caution">
    <text evidence="1">The sequence shown here is derived from an EMBL/GenBank/DDBJ whole genome shotgun (WGS) entry which is preliminary data.</text>
</comment>
<sequence length="128" mass="15257">MSWKVQETNNNEANKLSLWKFEIPFKKDNKLKILNEKFRNDIDIEQELGEDESPIELNRRFFRLVIDFWNDPKAKTVLNSDGVTKLTSYQDHYPRFNNKFLRLCKSPDGKFGTSTQDIYNKEIMFAND</sequence>
<dbReference type="AlphaFoldDB" id="A0A9N9H2Y1"/>
<protein>
    <submittedName>
        <fullName evidence="1">602_t:CDS:1</fullName>
    </submittedName>
</protein>
<keyword evidence="2" id="KW-1185">Reference proteome</keyword>
<evidence type="ECO:0000313" key="1">
    <source>
        <dbReference type="EMBL" id="CAG8652784.1"/>
    </source>
</evidence>
<gene>
    <name evidence="1" type="ORF">FMOSSE_LOCUS11556</name>
</gene>
<proteinExistence type="predicted"/>
<organism evidence="1 2">
    <name type="scientific">Funneliformis mosseae</name>
    <name type="common">Endomycorrhizal fungus</name>
    <name type="synonym">Glomus mosseae</name>
    <dbReference type="NCBI Taxonomy" id="27381"/>
    <lineage>
        <taxon>Eukaryota</taxon>
        <taxon>Fungi</taxon>
        <taxon>Fungi incertae sedis</taxon>
        <taxon>Mucoromycota</taxon>
        <taxon>Glomeromycotina</taxon>
        <taxon>Glomeromycetes</taxon>
        <taxon>Glomerales</taxon>
        <taxon>Glomeraceae</taxon>
        <taxon>Funneliformis</taxon>
    </lineage>
</organism>
<name>A0A9N9H2Y1_FUNMO</name>
<dbReference type="Proteomes" id="UP000789375">
    <property type="component" value="Unassembled WGS sequence"/>
</dbReference>
<accession>A0A9N9H2Y1</accession>